<proteinExistence type="predicted"/>
<feature type="compositionally biased region" description="Polar residues" evidence="1">
    <location>
        <begin position="305"/>
        <end position="320"/>
    </location>
</feature>
<dbReference type="InterPro" id="IPR055126">
    <property type="entry name" value="EDR4-like_N"/>
</dbReference>
<dbReference type="Pfam" id="PF22910">
    <property type="entry name" value="EDR4-like_1st"/>
    <property type="match status" value="1"/>
</dbReference>
<name>A0A0A8Y6T3_ARUDO</name>
<feature type="domain" description="Probable zinc-ribbon" evidence="2">
    <location>
        <begin position="931"/>
        <end position="973"/>
    </location>
</feature>
<reference evidence="4" key="1">
    <citation type="submission" date="2014-09" db="EMBL/GenBank/DDBJ databases">
        <authorList>
            <person name="Magalhaes I.L.F."/>
            <person name="Oliveira U."/>
            <person name="Santos F.R."/>
            <person name="Vidigal T.H.D.A."/>
            <person name="Brescovit A.D."/>
            <person name="Santos A.J."/>
        </authorList>
    </citation>
    <scope>NUCLEOTIDE SEQUENCE</scope>
    <source>
        <tissue evidence="4">Shoot tissue taken approximately 20 cm above the soil surface</tissue>
    </source>
</reference>
<dbReference type="InterPro" id="IPR040244">
    <property type="entry name" value="EDR4-like"/>
</dbReference>
<reference evidence="4" key="2">
    <citation type="journal article" date="2015" name="Data Brief">
        <title>Shoot transcriptome of the giant reed, Arundo donax.</title>
        <authorList>
            <person name="Barrero R.A."/>
            <person name="Guerrero F.D."/>
            <person name="Moolhuijzen P."/>
            <person name="Goolsby J.A."/>
            <person name="Tidwell J."/>
            <person name="Bellgard S.E."/>
            <person name="Bellgard M.I."/>
        </authorList>
    </citation>
    <scope>NUCLEOTIDE SEQUENCE</scope>
    <source>
        <tissue evidence="4">Shoot tissue taken approximately 20 cm above the soil surface</tissue>
    </source>
</reference>
<dbReference type="GO" id="GO:1900150">
    <property type="term" value="P:regulation of defense response to fungus"/>
    <property type="evidence" value="ECO:0007669"/>
    <property type="project" value="InterPro"/>
</dbReference>
<dbReference type="EMBL" id="GBRH01277082">
    <property type="protein sequence ID" value="JAD20813.1"/>
    <property type="molecule type" value="Transcribed_RNA"/>
</dbReference>
<feature type="compositionally biased region" description="Polar residues" evidence="1">
    <location>
        <begin position="397"/>
        <end position="418"/>
    </location>
</feature>
<feature type="region of interest" description="Disordered" evidence="1">
    <location>
        <begin position="375"/>
        <end position="418"/>
    </location>
</feature>
<evidence type="ECO:0000256" key="1">
    <source>
        <dbReference type="SAM" id="MobiDB-lite"/>
    </source>
</evidence>
<dbReference type="PANTHER" id="PTHR31105">
    <property type="entry name" value="EXTRA-LARGE G-PROTEIN-LIKE"/>
    <property type="match status" value="1"/>
</dbReference>
<evidence type="ECO:0000259" key="2">
    <source>
        <dbReference type="Pfam" id="PF11331"/>
    </source>
</evidence>
<organism evidence="4">
    <name type="scientific">Arundo donax</name>
    <name type="common">Giant reed</name>
    <name type="synonym">Donax arundinaceus</name>
    <dbReference type="NCBI Taxonomy" id="35708"/>
    <lineage>
        <taxon>Eukaryota</taxon>
        <taxon>Viridiplantae</taxon>
        <taxon>Streptophyta</taxon>
        <taxon>Embryophyta</taxon>
        <taxon>Tracheophyta</taxon>
        <taxon>Spermatophyta</taxon>
        <taxon>Magnoliopsida</taxon>
        <taxon>Liliopsida</taxon>
        <taxon>Poales</taxon>
        <taxon>Poaceae</taxon>
        <taxon>PACMAD clade</taxon>
        <taxon>Arundinoideae</taxon>
        <taxon>Arundineae</taxon>
        <taxon>Arundo</taxon>
    </lineage>
</organism>
<feature type="domain" description="Enhanced disease resistance 4-like N-terminal" evidence="3">
    <location>
        <begin position="7"/>
        <end position="40"/>
    </location>
</feature>
<accession>A0A0A8Y6T3</accession>
<feature type="compositionally biased region" description="Polar residues" evidence="1">
    <location>
        <begin position="57"/>
        <end position="73"/>
    </location>
</feature>
<sequence>MATEPHKLRFVRCPRCYQLLVEYPSIPVYKCGGCGTVLRAKNRAVPVAQAASESEEQTSFPSRLKGSPQNNKLADSGEQKIIEQPHEAAADGTISSSINNTNSCEGTIQERTMPVAESVTHADHHQEDTCSLVDGNIQNPEVTTKGIHDRDTSSSILIEKVENLDKSEDANGGNFGPSEVSTLYEKTEVVQREEKMHTYEDMHVESHEALIEELERSLSFSSDDEDFSDEVENSGLSDALRHQMGSRRFMLGGKMNDASRNDPHGRLIEELEMSFSDAEEPMEQHAAVADRVHRNEHDKHPQTLGAENSQPSEENISSSDYGHLKSAQNLNQENRLTDNANKGKEDIEDDNNSANYVHGNGHIVVADEDITERFHEEEHNKDWESLDTDSAHPCERSASSVDDGSVKQSFQPNDLTADCTQENKEGCMDDDNMTNYVHVTENLVFSDEDIAEIVHGNEGLTVGHTRENEESHMEDDNTANYVHGNENAAVADEQIVEGVDKNEHGKDLESLEAEHAHPCKGSISSVDGNTKFKQNFQPNDLAADGTQEKEEGCMEDDNVTNYVHGIEKLVFSDEDIAERVHGNEELALAADYTGKIEESHMEDDSTVKCIHGNENAAVADEHISEGVDKNEHGKNLKSLEAESAHQFEGVISSFNTRHIKSEQSFQQNELIADDTEEKEEGDKKDGDTTNFVLEDSASVASFSSLSNKRNQYKLPGFNKNKEEMPYRCRASQLRQGLSLDSEDFKSIRNFIKLQVGGTSSSLSSGSPSQGELVHKTSDKYSNIVRHERLKKMDELRDQLSRLSSQKSLEKRYQKRGLKYQQQSNNYDVEQHSQSIDADSIPNSCALESYYGHGRPPRYQTPNPFSPTHRYTHCNLGHAQTRIPHNYDTWEFSSYYQSSYAESTILDHESLMSSFKEQKRMVRKHILRPLSGASPFTICNSCFNLVQMPSDIYISKAKIGKMQCGKCSKVLALSFAAVDNADAKINVAVAQQPYNPDDSIVDKNEDIAAYYAECLTGNPVCKNEEYGASFTRSLSTQAGSSLAATQSGKKVSDSALHRLMGYDSASQLLHHSRVFEDGYDSFESMVPVSSRVSRRKNT</sequence>
<feature type="region of interest" description="Disordered" evidence="1">
    <location>
        <begin position="666"/>
        <end position="690"/>
    </location>
</feature>
<feature type="region of interest" description="Disordered" evidence="1">
    <location>
        <begin position="295"/>
        <end position="320"/>
    </location>
</feature>
<dbReference type="InterPro" id="IPR021480">
    <property type="entry name" value="Zinc_ribbon_12"/>
</dbReference>
<evidence type="ECO:0000259" key="3">
    <source>
        <dbReference type="Pfam" id="PF22910"/>
    </source>
</evidence>
<feature type="compositionally biased region" description="Basic and acidic residues" evidence="1">
    <location>
        <begin position="375"/>
        <end position="395"/>
    </location>
</feature>
<dbReference type="PANTHER" id="PTHR31105:SF38">
    <property type="entry name" value="PROTEIN ENHANCED DISEASE RESISTANCE 4"/>
    <property type="match status" value="1"/>
</dbReference>
<protein>
    <submittedName>
        <fullName evidence="4">Uncharacterized protein</fullName>
    </submittedName>
</protein>
<dbReference type="AlphaFoldDB" id="A0A0A8Y6T3"/>
<dbReference type="Pfam" id="PF11331">
    <property type="entry name" value="Zn_ribbon_12"/>
    <property type="match status" value="1"/>
</dbReference>
<evidence type="ECO:0000313" key="4">
    <source>
        <dbReference type="EMBL" id="JAD20813.1"/>
    </source>
</evidence>
<feature type="region of interest" description="Disordered" evidence="1">
    <location>
        <begin position="49"/>
        <end position="74"/>
    </location>
</feature>